<dbReference type="AlphaFoldDB" id="A0A423TXG7"/>
<comment type="caution">
    <text evidence="2">The sequence shown here is derived from an EMBL/GenBank/DDBJ whole genome shotgun (WGS) entry which is preliminary data.</text>
</comment>
<protein>
    <submittedName>
        <fullName evidence="2">Uncharacterized protein</fullName>
    </submittedName>
</protein>
<reference evidence="2 3" key="2">
    <citation type="submission" date="2019-01" db="EMBL/GenBank/DDBJ databases">
        <title>The decoding of complex shrimp genome reveals the adaptation for benthos swimmer, frequently molting mechanism and breeding impact on genome.</title>
        <authorList>
            <person name="Sun Y."/>
            <person name="Gao Y."/>
            <person name="Yu Y."/>
        </authorList>
    </citation>
    <scope>NUCLEOTIDE SEQUENCE [LARGE SCALE GENOMIC DNA]</scope>
    <source>
        <tissue evidence="2">Muscle</tissue>
    </source>
</reference>
<reference evidence="2 3" key="1">
    <citation type="submission" date="2018-04" db="EMBL/GenBank/DDBJ databases">
        <authorList>
            <person name="Zhang X."/>
            <person name="Yuan J."/>
            <person name="Li F."/>
            <person name="Xiang J."/>
        </authorList>
    </citation>
    <scope>NUCLEOTIDE SEQUENCE [LARGE SCALE GENOMIC DNA]</scope>
    <source>
        <tissue evidence="2">Muscle</tissue>
    </source>
</reference>
<evidence type="ECO:0000313" key="3">
    <source>
        <dbReference type="Proteomes" id="UP000283509"/>
    </source>
</evidence>
<keyword evidence="1" id="KW-1133">Transmembrane helix</keyword>
<evidence type="ECO:0000313" key="2">
    <source>
        <dbReference type="EMBL" id="ROT81092.1"/>
    </source>
</evidence>
<dbReference type="PANTHER" id="PTHR24216">
    <property type="entry name" value="PAXILLIN-RELATED"/>
    <property type="match status" value="1"/>
</dbReference>
<feature type="transmembrane region" description="Helical" evidence="1">
    <location>
        <begin position="323"/>
        <end position="344"/>
    </location>
</feature>
<dbReference type="EMBL" id="QCYY01001020">
    <property type="protein sequence ID" value="ROT81092.1"/>
    <property type="molecule type" value="Genomic_DNA"/>
</dbReference>
<name>A0A423TXG7_PENVA</name>
<sequence length="663" mass="72564">FLSLLSPFLPLPPLLYLLFPSFPPSTILIRPPSILSFVHRLFLHLISSLVLLLYFFLTNLSYVLHPSLSPLTLLSLFPPSFPPPTLLHLLSLHPILHQLSSFLLSKSLFSTKSSSSSLHLLLHQLSSSSPPQLPPYLFHQLSSFAPHSPHRLPSPSSLPSSLLHLFPHQLSSFPPSSSSLLPSSLSSSLLYLFLLLSPPPSPPSLLHRSSYNSSSCISLWPSCCPHNLTGCVLSSEILGEILLFVFVLLFFSYFAFSSSSSSYLRYSLLSLIPHPLPFLPPHIFTFFHLLFLISPFHCCCHLLLCLLIFPILPLFPHPLSTSFVLSFSLLILISFIHFFSHFFMSLSSTSSTPPSYFPISLLLSFPDFPSSLSFLLLLSLILIRLRHPPHPSFSPIPQPSPPPITSSYSSFLPPFSSAIASSSLSLLSRPIPPPLLPPPPPSLLLFPLSPFRVFFHLLFLSLSRLAPNTTSSSCSLLPPLSSLPLPTSSSISSSSLSLLSRPIPSPLLPPPLPFPSSSSFLLSLFPRLLPSPLSPSLSFRVQYHLLFFFFLPPSSSFLSPSFLFLCHNLFLALSSLASNTISSSSSFSSSLLLLLFPLPTPSAISSSSLSLSLSLHSRPIPPFLLPPSSSPSSHAFCHLLFLSLSLSLLSRPIPISSSSLSLL</sequence>
<feature type="transmembrane region" description="Helical" evidence="1">
    <location>
        <begin position="286"/>
        <end position="311"/>
    </location>
</feature>
<feature type="transmembrane region" description="Helical" evidence="1">
    <location>
        <begin position="41"/>
        <end position="65"/>
    </location>
</feature>
<feature type="transmembrane region" description="Helical" evidence="1">
    <location>
        <begin position="545"/>
        <end position="570"/>
    </location>
</feature>
<keyword evidence="1" id="KW-0472">Membrane</keyword>
<keyword evidence="3" id="KW-1185">Reference proteome</keyword>
<organism evidence="2 3">
    <name type="scientific">Penaeus vannamei</name>
    <name type="common">Whiteleg shrimp</name>
    <name type="synonym">Litopenaeus vannamei</name>
    <dbReference type="NCBI Taxonomy" id="6689"/>
    <lineage>
        <taxon>Eukaryota</taxon>
        <taxon>Metazoa</taxon>
        <taxon>Ecdysozoa</taxon>
        <taxon>Arthropoda</taxon>
        <taxon>Crustacea</taxon>
        <taxon>Multicrustacea</taxon>
        <taxon>Malacostraca</taxon>
        <taxon>Eumalacostraca</taxon>
        <taxon>Eucarida</taxon>
        <taxon>Decapoda</taxon>
        <taxon>Dendrobranchiata</taxon>
        <taxon>Penaeoidea</taxon>
        <taxon>Penaeidae</taxon>
        <taxon>Penaeus</taxon>
    </lineage>
</organism>
<feature type="transmembrane region" description="Helical" evidence="1">
    <location>
        <begin position="356"/>
        <end position="383"/>
    </location>
</feature>
<proteinExistence type="predicted"/>
<feature type="transmembrane region" description="Helical" evidence="1">
    <location>
        <begin position="237"/>
        <end position="256"/>
    </location>
</feature>
<keyword evidence="1" id="KW-0812">Transmembrane</keyword>
<evidence type="ECO:0000256" key="1">
    <source>
        <dbReference type="SAM" id="Phobius"/>
    </source>
</evidence>
<feature type="non-terminal residue" evidence="2">
    <location>
        <position position="1"/>
    </location>
</feature>
<accession>A0A423TXG7</accession>
<dbReference type="Proteomes" id="UP000283509">
    <property type="component" value="Unassembled WGS sequence"/>
</dbReference>
<gene>
    <name evidence="2" type="ORF">C7M84_000146</name>
</gene>